<dbReference type="Gene3D" id="1.20.58.380">
    <property type="entry name" value="Flagellar protein flit"/>
    <property type="match status" value="1"/>
</dbReference>
<evidence type="ECO:0000313" key="7">
    <source>
        <dbReference type="Proteomes" id="UP000198500"/>
    </source>
</evidence>
<comment type="subcellular location">
    <subcellularLocation>
        <location evidence="1">Cytoplasm</location>
        <location evidence="1">Cytosol</location>
    </subcellularLocation>
</comment>
<keyword evidence="3" id="KW-1005">Bacterial flagellum biogenesis</keyword>
<dbReference type="Pfam" id="PF05400">
    <property type="entry name" value="FliT"/>
    <property type="match status" value="1"/>
</dbReference>
<dbReference type="RefSeq" id="WP_092571706.1">
    <property type="nucleotide sequence ID" value="NZ_BMXH01000007.1"/>
</dbReference>
<name>A0A1H3GCW5_9GAMM</name>
<dbReference type="STRING" id="574349.SAMN05443545_10970"/>
<keyword evidence="7" id="KW-1185">Reference proteome</keyword>
<dbReference type="InterPro" id="IPR008622">
    <property type="entry name" value="FliT"/>
</dbReference>
<dbReference type="AlphaFoldDB" id="A0A1H3GCW5"/>
<keyword evidence="2" id="KW-0963">Cytoplasm</keyword>
<keyword evidence="6" id="KW-0969">Cilium</keyword>
<organism evidence="6 7">
    <name type="scientific">Aidingimonas halophila</name>
    <dbReference type="NCBI Taxonomy" id="574349"/>
    <lineage>
        <taxon>Bacteria</taxon>
        <taxon>Pseudomonadati</taxon>
        <taxon>Pseudomonadota</taxon>
        <taxon>Gammaproteobacteria</taxon>
        <taxon>Oceanospirillales</taxon>
        <taxon>Halomonadaceae</taxon>
        <taxon>Aidingimonas</taxon>
    </lineage>
</organism>
<gene>
    <name evidence="6" type="ORF">SAMN05443545_10970</name>
</gene>
<dbReference type="Proteomes" id="UP000198500">
    <property type="component" value="Unassembled WGS sequence"/>
</dbReference>
<dbReference type="EMBL" id="FNNI01000009">
    <property type="protein sequence ID" value="SDY00890.1"/>
    <property type="molecule type" value="Genomic_DNA"/>
</dbReference>
<keyword evidence="6" id="KW-0966">Cell projection</keyword>
<sequence>MQEPSRHDATTPQEALISFYEGLLARSTRMLTQAREEDWDALIEEESQYVIDVERLSRIEGQDAMSQEQQARKDSLLERILEQDMEIRQRLIARRDELGQMIGTTRRQRDLHRTYHAANRR</sequence>
<evidence type="ECO:0000256" key="5">
    <source>
        <dbReference type="ARBA" id="ARBA00093797"/>
    </source>
</evidence>
<keyword evidence="6" id="KW-0282">Flagellum</keyword>
<dbReference type="GO" id="GO:0044781">
    <property type="term" value="P:bacterial-type flagellum organization"/>
    <property type="evidence" value="ECO:0007669"/>
    <property type="project" value="UniProtKB-KW"/>
</dbReference>
<protein>
    <recommendedName>
        <fullName evidence="5">Flagellar protein FliT</fullName>
    </recommendedName>
</protein>
<reference evidence="6 7" key="1">
    <citation type="submission" date="2016-10" db="EMBL/GenBank/DDBJ databases">
        <authorList>
            <person name="de Groot N.N."/>
        </authorList>
    </citation>
    <scope>NUCLEOTIDE SEQUENCE [LARGE SCALE GENOMIC DNA]</scope>
    <source>
        <strain evidence="6 7">DSM 19219</strain>
    </source>
</reference>
<evidence type="ECO:0000313" key="6">
    <source>
        <dbReference type="EMBL" id="SDY00890.1"/>
    </source>
</evidence>
<dbReference type="OrthoDB" id="6238322at2"/>
<evidence type="ECO:0000256" key="4">
    <source>
        <dbReference type="ARBA" id="ARBA00023186"/>
    </source>
</evidence>
<proteinExistence type="predicted"/>
<keyword evidence="4" id="KW-0143">Chaperone</keyword>
<evidence type="ECO:0000256" key="3">
    <source>
        <dbReference type="ARBA" id="ARBA00022795"/>
    </source>
</evidence>
<evidence type="ECO:0000256" key="1">
    <source>
        <dbReference type="ARBA" id="ARBA00004514"/>
    </source>
</evidence>
<evidence type="ECO:0000256" key="2">
    <source>
        <dbReference type="ARBA" id="ARBA00022490"/>
    </source>
</evidence>
<accession>A0A1H3GCW5</accession>